<dbReference type="Gene3D" id="1.10.260.40">
    <property type="entry name" value="lambda repressor-like DNA-binding domains"/>
    <property type="match status" value="1"/>
</dbReference>
<protein>
    <submittedName>
        <fullName evidence="5">LacI family DNA-binding transcriptional regulator</fullName>
    </submittedName>
</protein>
<dbReference type="Pfam" id="PF13377">
    <property type="entry name" value="Peripla_BP_3"/>
    <property type="match status" value="1"/>
</dbReference>
<dbReference type="CDD" id="cd01392">
    <property type="entry name" value="HTH_LacI"/>
    <property type="match status" value="1"/>
</dbReference>
<dbReference type="InterPro" id="IPR000843">
    <property type="entry name" value="HTH_LacI"/>
</dbReference>
<reference evidence="5 6" key="1">
    <citation type="journal article" date="2020" name="Proc. Natl. Acad. Sci. U.S.A.">
        <title>Ecological drivers of bacterial community assembly in synthetic phycospheres.</title>
        <authorList>
            <person name="Fu H."/>
            <person name="Uchimiya M."/>
            <person name="Gore J."/>
            <person name="Moran M.A."/>
        </authorList>
    </citation>
    <scope>NUCLEOTIDE SEQUENCE [LARGE SCALE GENOMIC DNA]</scope>
    <source>
        <strain evidence="5">HF-Din03</strain>
    </source>
</reference>
<dbReference type="OMA" id="WHAEYED"/>
<dbReference type="SMART" id="SM00354">
    <property type="entry name" value="HTH_LACI"/>
    <property type="match status" value="1"/>
</dbReference>
<dbReference type="GO" id="GO:0000976">
    <property type="term" value="F:transcription cis-regulatory region binding"/>
    <property type="evidence" value="ECO:0007669"/>
    <property type="project" value="TreeGrafter"/>
</dbReference>
<organism evidence="5 6">
    <name type="scientific">Ruegeria pomeroyi</name>
    <dbReference type="NCBI Taxonomy" id="89184"/>
    <lineage>
        <taxon>Bacteria</taxon>
        <taxon>Pseudomonadati</taxon>
        <taxon>Pseudomonadota</taxon>
        <taxon>Alphaproteobacteria</taxon>
        <taxon>Rhodobacterales</taxon>
        <taxon>Roseobacteraceae</taxon>
        <taxon>Ruegeria</taxon>
    </lineage>
</organism>
<dbReference type="InterPro" id="IPR028082">
    <property type="entry name" value="Peripla_BP_I"/>
</dbReference>
<evidence type="ECO:0000313" key="5">
    <source>
        <dbReference type="EMBL" id="NVK97037.1"/>
    </source>
</evidence>
<name>A0A850LH17_9RHOB</name>
<accession>A0A850LH17</accession>
<keyword evidence="2 5" id="KW-0238">DNA-binding</keyword>
<evidence type="ECO:0000256" key="1">
    <source>
        <dbReference type="ARBA" id="ARBA00023015"/>
    </source>
</evidence>
<dbReference type="InterPro" id="IPR010982">
    <property type="entry name" value="Lambda_DNA-bd_dom_sf"/>
</dbReference>
<sequence length="341" mass="37183">MSLKKNKKIGHKVTLTDVGELAGVSAMTVSKVLRGTGRIPEETRKRVRLAAQELGYVTNQLASLLAGASSNMVGVLIPTARDVVYSDILSAINSELRPAGLRTFIGESYFDSDVDFEQVSSFLSIRPAALILHGGITRKAETLKLLKKQHCPVIQIWDVENTDFDISIGPSHVEAGRLMAEHFLSLGLERVGYVGAEMELDICAAVRANSFERTLNAHGVQLIRSVAEDLPRQAEGGEILTRRLLDHHPTIQGIHFLNDAMALGGMRVSFERGISVPDQLKIGGFNATSYVHSVRTRLTTISMSYQNIGRKAAQGVIALYSGEQVPQIQVEPITLERGNST</sequence>
<dbReference type="SUPFAM" id="SSF53822">
    <property type="entry name" value="Periplasmic binding protein-like I"/>
    <property type="match status" value="1"/>
</dbReference>
<dbReference type="EMBL" id="JABXIY010000023">
    <property type="protein sequence ID" value="NVK97037.1"/>
    <property type="molecule type" value="Genomic_DNA"/>
</dbReference>
<dbReference type="AlphaFoldDB" id="A0A850LH17"/>
<keyword evidence="1" id="KW-0805">Transcription regulation</keyword>
<evidence type="ECO:0000259" key="4">
    <source>
        <dbReference type="PROSITE" id="PS50932"/>
    </source>
</evidence>
<comment type="caution">
    <text evidence="5">The sequence shown here is derived from an EMBL/GenBank/DDBJ whole genome shotgun (WGS) entry which is preliminary data.</text>
</comment>
<dbReference type="Gene3D" id="3.40.50.2300">
    <property type="match status" value="2"/>
</dbReference>
<gene>
    <name evidence="5" type="ORF">HW564_08930</name>
</gene>
<dbReference type="CDD" id="cd01575">
    <property type="entry name" value="PBP1_GntR"/>
    <property type="match status" value="1"/>
</dbReference>
<dbReference type="Pfam" id="PF00356">
    <property type="entry name" value="LacI"/>
    <property type="match status" value="1"/>
</dbReference>
<evidence type="ECO:0000313" key="6">
    <source>
        <dbReference type="Proteomes" id="UP000565723"/>
    </source>
</evidence>
<dbReference type="SUPFAM" id="SSF47413">
    <property type="entry name" value="lambda repressor-like DNA-binding domains"/>
    <property type="match status" value="1"/>
</dbReference>
<dbReference type="PANTHER" id="PTHR30146:SF33">
    <property type="entry name" value="TRANSCRIPTIONAL REGULATOR"/>
    <property type="match status" value="1"/>
</dbReference>
<evidence type="ECO:0000256" key="2">
    <source>
        <dbReference type="ARBA" id="ARBA00023125"/>
    </source>
</evidence>
<dbReference type="PROSITE" id="PS50932">
    <property type="entry name" value="HTH_LACI_2"/>
    <property type="match status" value="1"/>
</dbReference>
<evidence type="ECO:0000256" key="3">
    <source>
        <dbReference type="ARBA" id="ARBA00023163"/>
    </source>
</evidence>
<proteinExistence type="predicted"/>
<dbReference type="InterPro" id="IPR046335">
    <property type="entry name" value="LacI/GalR-like_sensor"/>
</dbReference>
<dbReference type="PANTHER" id="PTHR30146">
    <property type="entry name" value="LACI-RELATED TRANSCRIPTIONAL REPRESSOR"/>
    <property type="match status" value="1"/>
</dbReference>
<keyword evidence="3" id="KW-0804">Transcription</keyword>
<dbReference type="RefSeq" id="WP_011242031.1">
    <property type="nucleotide sequence ID" value="NZ_JABXIY010000023.1"/>
</dbReference>
<dbReference type="Proteomes" id="UP000565723">
    <property type="component" value="Unassembled WGS sequence"/>
</dbReference>
<dbReference type="GO" id="GO:0003700">
    <property type="term" value="F:DNA-binding transcription factor activity"/>
    <property type="evidence" value="ECO:0007669"/>
    <property type="project" value="TreeGrafter"/>
</dbReference>
<feature type="domain" description="HTH lacI-type" evidence="4">
    <location>
        <begin position="13"/>
        <end position="67"/>
    </location>
</feature>